<dbReference type="GO" id="GO:0016740">
    <property type="term" value="F:transferase activity"/>
    <property type="evidence" value="ECO:0007669"/>
    <property type="project" value="UniProtKB-KW"/>
</dbReference>
<organism evidence="4 5">
    <name type="scientific">Fischerella muscicola CCMEE 5323</name>
    <dbReference type="NCBI Taxonomy" id="2019572"/>
    <lineage>
        <taxon>Bacteria</taxon>
        <taxon>Bacillati</taxon>
        <taxon>Cyanobacteriota</taxon>
        <taxon>Cyanophyceae</taxon>
        <taxon>Nostocales</taxon>
        <taxon>Hapalosiphonaceae</taxon>
        <taxon>Fischerella</taxon>
    </lineage>
</organism>
<dbReference type="EMBL" id="NRQW01000120">
    <property type="protein sequence ID" value="PLZ92437.1"/>
    <property type="molecule type" value="Genomic_DNA"/>
</dbReference>
<name>A0A2N6K6G2_FISMU</name>
<dbReference type="Gene3D" id="3.30.420.40">
    <property type="match status" value="2"/>
</dbReference>
<protein>
    <submittedName>
        <fullName evidence="4">Carbamoyltransferase</fullName>
    </submittedName>
</protein>
<dbReference type="InterPro" id="IPR038152">
    <property type="entry name" value="Carbam_trans_C_sf"/>
</dbReference>
<dbReference type="Proteomes" id="UP000235036">
    <property type="component" value="Unassembled WGS sequence"/>
</dbReference>
<evidence type="ECO:0000256" key="1">
    <source>
        <dbReference type="ARBA" id="ARBA00006129"/>
    </source>
</evidence>
<keyword evidence="4" id="KW-0808">Transferase</keyword>
<dbReference type="Pfam" id="PF16861">
    <property type="entry name" value="Carbam_trans_C"/>
    <property type="match status" value="1"/>
</dbReference>
<comment type="caution">
    <text evidence="4">The sequence shown here is derived from an EMBL/GenBank/DDBJ whole genome shotgun (WGS) entry which is preliminary data.</text>
</comment>
<feature type="domain" description="Carbamoyltransferase C-terminal" evidence="3">
    <location>
        <begin position="407"/>
        <end position="573"/>
    </location>
</feature>
<dbReference type="PANTHER" id="PTHR34847">
    <property type="entry name" value="NODULATION PROTEIN U"/>
    <property type="match status" value="1"/>
</dbReference>
<reference evidence="4 5" key="1">
    <citation type="submission" date="2017-08" db="EMBL/GenBank/DDBJ databases">
        <title>Genomes of Fischerella (Mastigocladus) sp. strains.</title>
        <authorList>
            <person name="Miller S.R."/>
        </authorList>
    </citation>
    <scope>NUCLEOTIDE SEQUENCE [LARGE SCALE GENOMIC DNA]</scope>
    <source>
        <strain evidence="4 5">CCMEE 5323</strain>
    </source>
</reference>
<feature type="domain" description="Carbamoyltransferase" evidence="2">
    <location>
        <begin position="3"/>
        <end position="351"/>
    </location>
</feature>
<dbReference type="Gene3D" id="3.90.870.20">
    <property type="entry name" value="Carbamoyltransferase, C-terminal domain"/>
    <property type="match status" value="1"/>
</dbReference>
<dbReference type="SUPFAM" id="SSF53067">
    <property type="entry name" value="Actin-like ATPase domain"/>
    <property type="match status" value="1"/>
</dbReference>
<keyword evidence="5" id="KW-1185">Reference proteome</keyword>
<sequence>MNILGINAYHGDASACLVQNGQLVAVVEEERFTRIKHWAGFPAQSIRYCLQVGGISAADLDHVAVSFNPKANLNRKLLFTLQQRPSLSSLLDRFSKQSKSASLKEQLAEACYCQPEDISAPIHTLEHHTTHLASTFFVSPFEKAAILSIDGMGDFVSTLSGAGEGNRLEYFSRTYYPHSIGYLYNAITLYLGFPAYGDEYKVMGLAPYGEPEYLEAFRRIIYPKGDSFELNLDYFTHHEQGIAMKWDNGAPSVAPFHSPELEKLFGPARQPKLELTPKHQNIAASLQAVTEEIIFHLINRLSDRHKSENLCLAGGVAMNSVANGKITQNTPFQNVYIPVGAADNGTCIGAAFFVWNQMLKQPRNFVLNHAYWGSEFTDEECLLALQSHDLQPKHLEREVLIHQVVDFLCEGKVVGWFQGRMEFAARALGNRSLLADPRRLDMRDIINLKIKFREKFRPFAPSILEEKVGEYFELDEPAPFMEKVFKIRPEKRELIPAVTHVDGTGRLQSVSRQTNPLYWDLINTFAQRTGIPIVLNTSLNENEPIVRTPTEAIQCFLRTNMDALVLGSYYVERSDIKS</sequence>
<proteinExistence type="inferred from homology"/>
<evidence type="ECO:0000313" key="5">
    <source>
        <dbReference type="Proteomes" id="UP000235036"/>
    </source>
</evidence>
<comment type="similarity">
    <text evidence="1">Belongs to the NodU/CmcH family.</text>
</comment>
<evidence type="ECO:0000259" key="2">
    <source>
        <dbReference type="Pfam" id="PF02543"/>
    </source>
</evidence>
<dbReference type="InterPro" id="IPR043129">
    <property type="entry name" value="ATPase_NBD"/>
</dbReference>
<dbReference type="CDD" id="cd24098">
    <property type="entry name" value="ASKHA_NBD_TobZ_N"/>
    <property type="match status" value="1"/>
</dbReference>
<gene>
    <name evidence="4" type="ORF">CEN44_05955</name>
</gene>
<dbReference type="InterPro" id="IPR051338">
    <property type="entry name" value="NodU/CmcH_Carbamoyltrnsfr"/>
</dbReference>
<dbReference type="InterPro" id="IPR031730">
    <property type="entry name" value="Carbam_trans_C"/>
</dbReference>
<accession>A0A2N6K6G2</accession>
<dbReference type="InterPro" id="IPR003696">
    <property type="entry name" value="Carbtransf_dom"/>
</dbReference>
<evidence type="ECO:0000313" key="4">
    <source>
        <dbReference type="EMBL" id="PLZ92437.1"/>
    </source>
</evidence>
<evidence type="ECO:0000259" key="3">
    <source>
        <dbReference type="Pfam" id="PF16861"/>
    </source>
</evidence>
<dbReference type="RefSeq" id="WP_102204970.1">
    <property type="nucleotide sequence ID" value="NZ_CAWNVR010000183.1"/>
</dbReference>
<dbReference type="PANTHER" id="PTHR34847:SF1">
    <property type="entry name" value="NODULATION PROTEIN U"/>
    <property type="match status" value="1"/>
</dbReference>
<dbReference type="AlphaFoldDB" id="A0A2N6K6G2"/>
<dbReference type="Pfam" id="PF02543">
    <property type="entry name" value="Carbam_trans_N"/>
    <property type="match status" value="1"/>
</dbReference>